<proteinExistence type="predicted"/>
<comment type="caution">
    <text evidence="1">The sequence shown here is derived from an EMBL/GenBank/DDBJ whole genome shotgun (WGS) entry which is preliminary data.</text>
</comment>
<dbReference type="Proteomes" id="UP000285908">
    <property type="component" value="Unassembled WGS sequence"/>
</dbReference>
<dbReference type="RefSeq" id="WP_127905617.1">
    <property type="nucleotide sequence ID" value="NZ_RQXX01000002.1"/>
</dbReference>
<accession>A0A438AIB0</accession>
<evidence type="ECO:0000313" key="1">
    <source>
        <dbReference type="EMBL" id="RVV98384.1"/>
    </source>
</evidence>
<keyword evidence="2" id="KW-1185">Reference proteome</keyword>
<protein>
    <submittedName>
        <fullName evidence="1">Uncharacterized protein</fullName>
    </submittedName>
</protein>
<name>A0A438AIB0_9RHOB</name>
<organism evidence="1 2">
    <name type="scientific">Mesobaculum littorinae</name>
    <dbReference type="NCBI Taxonomy" id="2486419"/>
    <lineage>
        <taxon>Bacteria</taxon>
        <taxon>Pseudomonadati</taxon>
        <taxon>Pseudomonadota</taxon>
        <taxon>Alphaproteobacteria</taxon>
        <taxon>Rhodobacterales</taxon>
        <taxon>Roseobacteraceae</taxon>
        <taxon>Mesobaculum</taxon>
    </lineage>
</organism>
<dbReference type="EMBL" id="RQXX01000002">
    <property type="protein sequence ID" value="RVV98384.1"/>
    <property type="molecule type" value="Genomic_DNA"/>
</dbReference>
<dbReference type="AlphaFoldDB" id="A0A438AIB0"/>
<reference evidence="1 2" key="1">
    <citation type="submission" date="2018-11" db="EMBL/GenBank/DDBJ databases">
        <title>Mesobaculum littorinae gen. nov., sp. nov., isolated from Littorina scabra that represents a novel genus of the order Rhodobacteraceae.</title>
        <authorList>
            <person name="Li F."/>
        </authorList>
    </citation>
    <scope>NUCLEOTIDE SEQUENCE [LARGE SCALE GENOMIC DNA]</scope>
    <source>
        <strain evidence="1 2">M0103</strain>
    </source>
</reference>
<gene>
    <name evidence="1" type="ORF">EKE94_05525</name>
</gene>
<dbReference type="OrthoDB" id="7876750at2"/>
<evidence type="ECO:0000313" key="2">
    <source>
        <dbReference type="Proteomes" id="UP000285908"/>
    </source>
</evidence>
<sequence>MSYYDHASLLALRLGPWANPEKRASSSAGKEIEAALLAHRPSAIASKPAGNGAAPVAALRRFLRDGFSGRSS</sequence>